<feature type="domain" description="PiggyBac transposable element-derived protein" evidence="2">
    <location>
        <begin position="74"/>
        <end position="154"/>
    </location>
</feature>
<keyword evidence="1" id="KW-0812">Transmembrane</keyword>
<feature type="transmembrane region" description="Helical" evidence="1">
    <location>
        <begin position="53"/>
        <end position="71"/>
    </location>
</feature>
<evidence type="ECO:0000256" key="1">
    <source>
        <dbReference type="SAM" id="Phobius"/>
    </source>
</evidence>
<evidence type="ECO:0000259" key="2">
    <source>
        <dbReference type="Pfam" id="PF13843"/>
    </source>
</evidence>
<dbReference type="InterPro" id="IPR029526">
    <property type="entry name" value="PGBD"/>
</dbReference>
<gene>
    <name evidence="3" type="ORF">X975_12382</name>
</gene>
<dbReference type="PANTHER" id="PTHR46599">
    <property type="entry name" value="PIGGYBAC TRANSPOSABLE ELEMENT-DERIVED PROTEIN 4"/>
    <property type="match status" value="1"/>
</dbReference>
<evidence type="ECO:0000313" key="3">
    <source>
        <dbReference type="EMBL" id="KFM73835.1"/>
    </source>
</evidence>
<dbReference type="Pfam" id="PF13843">
    <property type="entry name" value="DDE_Tnp_1_7"/>
    <property type="match status" value="1"/>
</dbReference>
<dbReference type="EMBL" id="KK118782">
    <property type="protein sequence ID" value="KFM73835.1"/>
    <property type="molecule type" value="Genomic_DNA"/>
</dbReference>
<dbReference type="AlphaFoldDB" id="A0A087U8Z6"/>
<dbReference type="STRING" id="407821.A0A087U8Z6"/>
<dbReference type="Proteomes" id="UP000054359">
    <property type="component" value="Unassembled WGS sequence"/>
</dbReference>
<keyword evidence="4" id="KW-1185">Reference proteome</keyword>
<reference evidence="3 4" key="1">
    <citation type="submission" date="2013-11" db="EMBL/GenBank/DDBJ databases">
        <title>Genome sequencing of Stegodyphus mimosarum.</title>
        <authorList>
            <person name="Bechsgaard J."/>
        </authorList>
    </citation>
    <scope>NUCLEOTIDE SEQUENCE [LARGE SCALE GENOMIC DNA]</scope>
</reference>
<sequence length="159" mass="18671">MMSFLLSRKSELQISLMLSCNIQIFASNVTGLWMISKTAQRKACMILIKHKLYSIGLFRNLILMLVFLCILKKCQNSIWRKHGQKTVEILQGVMGLKRFRNLCAAIRFNNKGTRYVQRKSDKLAPLREFFESFNQNCQHFYTPGDKLTIDKKLEPFCRR</sequence>
<keyword evidence="1" id="KW-0472">Membrane</keyword>
<name>A0A087U8Z6_STEMI</name>
<dbReference type="OrthoDB" id="8039240at2759"/>
<protein>
    <recommendedName>
        <fullName evidence="2">PiggyBac transposable element-derived protein domain-containing protein</fullName>
    </recommendedName>
</protein>
<evidence type="ECO:0000313" key="4">
    <source>
        <dbReference type="Proteomes" id="UP000054359"/>
    </source>
</evidence>
<accession>A0A087U8Z6</accession>
<proteinExistence type="predicted"/>
<feature type="non-terminal residue" evidence="3">
    <location>
        <position position="159"/>
    </location>
</feature>
<organism evidence="3 4">
    <name type="scientific">Stegodyphus mimosarum</name>
    <name type="common">African social velvet spider</name>
    <dbReference type="NCBI Taxonomy" id="407821"/>
    <lineage>
        <taxon>Eukaryota</taxon>
        <taxon>Metazoa</taxon>
        <taxon>Ecdysozoa</taxon>
        <taxon>Arthropoda</taxon>
        <taxon>Chelicerata</taxon>
        <taxon>Arachnida</taxon>
        <taxon>Araneae</taxon>
        <taxon>Araneomorphae</taxon>
        <taxon>Entelegynae</taxon>
        <taxon>Eresoidea</taxon>
        <taxon>Eresidae</taxon>
        <taxon>Stegodyphus</taxon>
    </lineage>
</organism>
<keyword evidence="1" id="KW-1133">Transmembrane helix</keyword>
<dbReference type="PANTHER" id="PTHR46599:SF3">
    <property type="entry name" value="PIGGYBAC TRANSPOSABLE ELEMENT-DERIVED PROTEIN 4"/>
    <property type="match status" value="1"/>
</dbReference>